<keyword evidence="4 8" id="KW-0812">Transmembrane</keyword>
<keyword evidence="7 8" id="KW-0472">Membrane</keyword>
<evidence type="ECO:0000256" key="5">
    <source>
        <dbReference type="ARBA" id="ARBA00022960"/>
    </source>
</evidence>
<evidence type="ECO:0000256" key="8">
    <source>
        <dbReference type="SAM" id="Phobius"/>
    </source>
</evidence>
<feature type="transmembrane region" description="Helical" evidence="8">
    <location>
        <begin position="36"/>
        <end position="65"/>
    </location>
</feature>
<sequence>MNIRNLLSYFLLIIFLSVVQVLFLKNLALFGVAFAFIYLLGILILPVSLRPVSLILIAFALGLIIDVFYETIGMHAAAATFMAFARSLWLRAISPTGGYVEAEEPSISEMGFGWFLSYSLPLIFGYSLIFFTADQWGTGGLLEILNKSFFSAIFTGLLVILVQLLFFKRRRRI</sequence>
<reference evidence="10" key="1">
    <citation type="journal article" date="2019" name="Int. J. Syst. Evol. Microbiol.">
        <title>The Global Catalogue of Microorganisms (GCM) 10K type strain sequencing project: providing services to taxonomists for standard genome sequencing and annotation.</title>
        <authorList>
            <consortium name="The Broad Institute Genomics Platform"/>
            <consortium name="The Broad Institute Genome Sequencing Center for Infectious Disease"/>
            <person name="Wu L."/>
            <person name="Ma J."/>
        </authorList>
    </citation>
    <scope>NUCLEOTIDE SEQUENCE [LARGE SCALE GENOMIC DNA]</scope>
    <source>
        <strain evidence="10">JCM 16112</strain>
    </source>
</reference>
<evidence type="ECO:0000313" key="9">
    <source>
        <dbReference type="EMBL" id="GAA0877657.1"/>
    </source>
</evidence>
<keyword evidence="10" id="KW-1185">Reference proteome</keyword>
<dbReference type="InterPro" id="IPR007227">
    <property type="entry name" value="Cell_shape_determining_MreD"/>
</dbReference>
<dbReference type="RefSeq" id="WP_343848349.1">
    <property type="nucleotide sequence ID" value="NZ_BAAAFI010000002.1"/>
</dbReference>
<keyword evidence="6 8" id="KW-1133">Transmembrane helix</keyword>
<evidence type="ECO:0000313" key="10">
    <source>
        <dbReference type="Proteomes" id="UP001500469"/>
    </source>
</evidence>
<proteinExistence type="inferred from homology"/>
<evidence type="ECO:0000256" key="6">
    <source>
        <dbReference type="ARBA" id="ARBA00022989"/>
    </source>
</evidence>
<comment type="similarity">
    <text evidence="2">Belongs to the MreD family.</text>
</comment>
<protein>
    <recommendedName>
        <fullName evidence="11">Rod shape-determining protein MreD</fullName>
    </recommendedName>
</protein>
<feature type="transmembrane region" description="Helical" evidence="8">
    <location>
        <begin position="111"/>
        <end position="129"/>
    </location>
</feature>
<feature type="transmembrane region" description="Helical" evidence="8">
    <location>
        <begin position="149"/>
        <end position="167"/>
    </location>
</feature>
<evidence type="ECO:0008006" key="11">
    <source>
        <dbReference type="Google" id="ProtNLM"/>
    </source>
</evidence>
<evidence type="ECO:0000256" key="2">
    <source>
        <dbReference type="ARBA" id="ARBA00007776"/>
    </source>
</evidence>
<keyword evidence="3" id="KW-1003">Cell membrane</keyword>
<comment type="caution">
    <text evidence="9">The sequence shown here is derived from an EMBL/GenBank/DDBJ whole genome shotgun (WGS) entry which is preliminary data.</text>
</comment>
<dbReference type="NCBIfam" id="TIGR03426">
    <property type="entry name" value="shape_MreD"/>
    <property type="match status" value="1"/>
</dbReference>
<name>A0ABP3Y9J6_9BACT</name>
<feature type="transmembrane region" description="Helical" evidence="8">
    <location>
        <begin position="71"/>
        <end position="90"/>
    </location>
</feature>
<evidence type="ECO:0000256" key="1">
    <source>
        <dbReference type="ARBA" id="ARBA00004651"/>
    </source>
</evidence>
<evidence type="ECO:0000256" key="4">
    <source>
        <dbReference type="ARBA" id="ARBA00022692"/>
    </source>
</evidence>
<dbReference type="EMBL" id="BAAAFI010000002">
    <property type="protein sequence ID" value="GAA0877657.1"/>
    <property type="molecule type" value="Genomic_DNA"/>
</dbReference>
<evidence type="ECO:0000256" key="7">
    <source>
        <dbReference type="ARBA" id="ARBA00023136"/>
    </source>
</evidence>
<feature type="transmembrane region" description="Helical" evidence="8">
    <location>
        <begin position="6"/>
        <end position="24"/>
    </location>
</feature>
<gene>
    <name evidence="9" type="ORF">GCM10009119_06250</name>
</gene>
<dbReference type="Proteomes" id="UP001500469">
    <property type="component" value="Unassembled WGS sequence"/>
</dbReference>
<accession>A0ABP3Y9J6</accession>
<organism evidence="9 10">
    <name type="scientific">Algoriphagus jejuensis</name>
    <dbReference type="NCBI Taxonomy" id="419934"/>
    <lineage>
        <taxon>Bacteria</taxon>
        <taxon>Pseudomonadati</taxon>
        <taxon>Bacteroidota</taxon>
        <taxon>Cytophagia</taxon>
        <taxon>Cytophagales</taxon>
        <taxon>Cyclobacteriaceae</taxon>
        <taxon>Algoriphagus</taxon>
    </lineage>
</organism>
<comment type="subcellular location">
    <subcellularLocation>
        <location evidence="1">Cell membrane</location>
        <topology evidence="1">Multi-pass membrane protein</topology>
    </subcellularLocation>
</comment>
<evidence type="ECO:0000256" key="3">
    <source>
        <dbReference type="ARBA" id="ARBA00022475"/>
    </source>
</evidence>
<keyword evidence="5" id="KW-0133">Cell shape</keyword>